<name>A0A4R8TSG6_9PEZI</name>
<accession>A0A4R8TSG6</accession>
<dbReference type="EMBL" id="QAPF01000011">
    <property type="protein sequence ID" value="TEA22017.1"/>
    <property type="molecule type" value="Genomic_DNA"/>
</dbReference>
<keyword evidence="2" id="KW-1185">Reference proteome</keyword>
<gene>
    <name evidence="1" type="ORF">C8034_v006116</name>
</gene>
<sequence>MATADSPALALSTAQAVRLGSAQSSPVNSNLASQSMKALAKYFAIKFFPIEPVAGPADLPGLPRNLYYVLHTAYKYCVALCLVSNISQTSQKHATPLGPGDKAFFDPVAGLVA</sequence>
<proteinExistence type="predicted"/>
<comment type="caution">
    <text evidence="1">The sequence shown here is derived from an EMBL/GenBank/DDBJ whole genome shotgun (WGS) entry which is preliminary data.</text>
</comment>
<evidence type="ECO:0000313" key="2">
    <source>
        <dbReference type="Proteomes" id="UP000295604"/>
    </source>
</evidence>
<reference evidence="1 2" key="1">
    <citation type="submission" date="2018-11" db="EMBL/GenBank/DDBJ databases">
        <title>Genome sequence and assembly of Colletotrichum sidae.</title>
        <authorList>
            <person name="Gan P."/>
            <person name="Shirasu K."/>
        </authorList>
    </citation>
    <scope>NUCLEOTIDE SEQUENCE [LARGE SCALE GENOMIC DNA]</scope>
    <source>
        <strain evidence="1 2">CBS 518.97</strain>
    </source>
</reference>
<dbReference type="Proteomes" id="UP000295604">
    <property type="component" value="Unassembled WGS sequence"/>
</dbReference>
<protein>
    <submittedName>
        <fullName evidence="1">Uncharacterized protein</fullName>
    </submittedName>
</protein>
<dbReference type="AlphaFoldDB" id="A0A4R8TSG6"/>
<organism evidence="1 2">
    <name type="scientific">Colletotrichum sidae</name>
    <dbReference type="NCBI Taxonomy" id="1347389"/>
    <lineage>
        <taxon>Eukaryota</taxon>
        <taxon>Fungi</taxon>
        <taxon>Dikarya</taxon>
        <taxon>Ascomycota</taxon>
        <taxon>Pezizomycotina</taxon>
        <taxon>Sordariomycetes</taxon>
        <taxon>Hypocreomycetidae</taxon>
        <taxon>Glomerellales</taxon>
        <taxon>Glomerellaceae</taxon>
        <taxon>Colletotrichum</taxon>
        <taxon>Colletotrichum orbiculare species complex</taxon>
    </lineage>
</organism>
<evidence type="ECO:0000313" key="1">
    <source>
        <dbReference type="EMBL" id="TEA22017.1"/>
    </source>
</evidence>